<name>A0AAV4ANW8_9GAST</name>
<accession>A0AAV4ANW8</accession>
<feature type="region of interest" description="Disordered" evidence="1">
    <location>
        <begin position="52"/>
        <end position="102"/>
    </location>
</feature>
<sequence>MIPSLLHNASLHLSDFLNPVFLLSDEQPFYSQKEAGPVLTNLKIFFASLTERVSPHSTSGPGKLSTPSKTGNVLSAHNLPSRTTSPGTYKCSPLTQRSPGSHQERLHIFLAWTS</sequence>
<evidence type="ECO:0000313" key="2">
    <source>
        <dbReference type="EMBL" id="GFO09955.1"/>
    </source>
</evidence>
<evidence type="ECO:0000256" key="1">
    <source>
        <dbReference type="SAM" id="MobiDB-lite"/>
    </source>
</evidence>
<gene>
    <name evidence="2" type="ORF">PoB_003646000</name>
</gene>
<reference evidence="2 3" key="1">
    <citation type="journal article" date="2021" name="Elife">
        <title>Chloroplast acquisition without the gene transfer in kleptoplastic sea slugs, Plakobranchus ocellatus.</title>
        <authorList>
            <person name="Maeda T."/>
            <person name="Takahashi S."/>
            <person name="Yoshida T."/>
            <person name="Shimamura S."/>
            <person name="Takaki Y."/>
            <person name="Nagai Y."/>
            <person name="Toyoda A."/>
            <person name="Suzuki Y."/>
            <person name="Arimoto A."/>
            <person name="Ishii H."/>
            <person name="Satoh N."/>
            <person name="Nishiyama T."/>
            <person name="Hasebe M."/>
            <person name="Maruyama T."/>
            <person name="Minagawa J."/>
            <person name="Obokata J."/>
            <person name="Shigenobu S."/>
        </authorList>
    </citation>
    <scope>NUCLEOTIDE SEQUENCE [LARGE SCALE GENOMIC DNA]</scope>
</reference>
<evidence type="ECO:0000313" key="3">
    <source>
        <dbReference type="Proteomes" id="UP000735302"/>
    </source>
</evidence>
<protein>
    <submittedName>
        <fullName evidence="2">Uncharacterized protein</fullName>
    </submittedName>
</protein>
<comment type="caution">
    <text evidence="2">The sequence shown here is derived from an EMBL/GenBank/DDBJ whole genome shotgun (WGS) entry which is preliminary data.</text>
</comment>
<keyword evidence="3" id="KW-1185">Reference proteome</keyword>
<dbReference type="EMBL" id="BLXT01004129">
    <property type="protein sequence ID" value="GFO09955.1"/>
    <property type="molecule type" value="Genomic_DNA"/>
</dbReference>
<proteinExistence type="predicted"/>
<dbReference type="Proteomes" id="UP000735302">
    <property type="component" value="Unassembled WGS sequence"/>
</dbReference>
<organism evidence="2 3">
    <name type="scientific">Plakobranchus ocellatus</name>
    <dbReference type="NCBI Taxonomy" id="259542"/>
    <lineage>
        <taxon>Eukaryota</taxon>
        <taxon>Metazoa</taxon>
        <taxon>Spiralia</taxon>
        <taxon>Lophotrochozoa</taxon>
        <taxon>Mollusca</taxon>
        <taxon>Gastropoda</taxon>
        <taxon>Heterobranchia</taxon>
        <taxon>Euthyneura</taxon>
        <taxon>Panpulmonata</taxon>
        <taxon>Sacoglossa</taxon>
        <taxon>Placobranchoidea</taxon>
        <taxon>Plakobranchidae</taxon>
        <taxon>Plakobranchus</taxon>
    </lineage>
</organism>
<dbReference type="AlphaFoldDB" id="A0AAV4ANW8"/>
<feature type="compositionally biased region" description="Polar residues" evidence="1">
    <location>
        <begin position="55"/>
        <end position="101"/>
    </location>
</feature>